<organism evidence="9 10">
    <name type="scientific">Fastidiosipila sanguinis</name>
    <dbReference type="NCBI Taxonomy" id="236753"/>
    <lineage>
        <taxon>Bacteria</taxon>
        <taxon>Bacillati</taxon>
        <taxon>Bacillota</taxon>
        <taxon>Clostridia</taxon>
        <taxon>Eubacteriales</taxon>
        <taxon>Oscillospiraceae</taxon>
        <taxon>Fastidiosipila</taxon>
    </lineage>
</organism>
<dbReference type="PANTHER" id="PTHR43744:SF12">
    <property type="entry name" value="ABC TRANSPORTER PERMEASE PROTEIN MG189-RELATED"/>
    <property type="match status" value="1"/>
</dbReference>
<evidence type="ECO:0000256" key="7">
    <source>
        <dbReference type="RuleBase" id="RU363032"/>
    </source>
</evidence>
<feature type="domain" description="ABC transmembrane type-1" evidence="8">
    <location>
        <begin position="73"/>
        <end position="262"/>
    </location>
</feature>
<evidence type="ECO:0000256" key="2">
    <source>
        <dbReference type="ARBA" id="ARBA00022448"/>
    </source>
</evidence>
<keyword evidence="2 7" id="KW-0813">Transport</keyword>
<evidence type="ECO:0000259" key="8">
    <source>
        <dbReference type="PROSITE" id="PS50928"/>
    </source>
</evidence>
<dbReference type="RefSeq" id="WP_106012895.1">
    <property type="nucleotide sequence ID" value="NZ_CP027226.1"/>
</dbReference>
<keyword evidence="5 7" id="KW-1133">Transmembrane helix</keyword>
<keyword evidence="4 7" id="KW-0812">Transmembrane</keyword>
<evidence type="ECO:0000256" key="5">
    <source>
        <dbReference type="ARBA" id="ARBA00022989"/>
    </source>
</evidence>
<dbReference type="PROSITE" id="PS50928">
    <property type="entry name" value="ABC_TM1"/>
    <property type="match status" value="1"/>
</dbReference>
<feature type="transmembrane region" description="Helical" evidence="7">
    <location>
        <begin position="73"/>
        <end position="97"/>
    </location>
</feature>
<dbReference type="Gene3D" id="1.10.3720.10">
    <property type="entry name" value="MetI-like"/>
    <property type="match status" value="1"/>
</dbReference>
<name>A0A2S0KPK7_9FIRM</name>
<feature type="transmembrane region" description="Helical" evidence="7">
    <location>
        <begin position="183"/>
        <end position="208"/>
    </location>
</feature>
<dbReference type="KEGG" id="fsa:C5Q98_06865"/>
<keyword evidence="6 7" id="KW-0472">Membrane</keyword>
<dbReference type="AlphaFoldDB" id="A0A2S0KPK7"/>
<dbReference type="PROSITE" id="PS51257">
    <property type="entry name" value="PROKAR_LIPOPROTEIN"/>
    <property type="match status" value="1"/>
</dbReference>
<evidence type="ECO:0000313" key="10">
    <source>
        <dbReference type="Proteomes" id="UP000237947"/>
    </source>
</evidence>
<dbReference type="InterPro" id="IPR035906">
    <property type="entry name" value="MetI-like_sf"/>
</dbReference>
<evidence type="ECO:0000256" key="3">
    <source>
        <dbReference type="ARBA" id="ARBA00022475"/>
    </source>
</evidence>
<gene>
    <name evidence="9" type="ORF">C5Q98_06865</name>
</gene>
<dbReference type="InterPro" id="IPR000515">
    <property type="entry name" value="MetI-like"/>
</dbReference>
<evidence type="ECO:0000313" key="9">
    <source>
        <dbReference type="EMBL" id="AVM42947.1"/>
    </source>
</evidence>
<feature type="transmembrane region" description="Helical" evidence="7">
    <location>
        <begin position="241"/>
        <end position="262"/>
    </location>
</feature>
<protein>
    <submittedName>
        <fullName evidence="9">Carbohydrate ABC transporter permease</fullName>
    </submittedName>
</protein>
<evidence type="ECO:0000256" key="4">
    <source>
        <dbReference type="ARBA" id="ARBA00022692"/>
    </source>
</evidence>
<dbReference type="CDD" id="cd06261">
    <property type="entry name" value="TM_PBP2"/>
    <property type="match status" value="1"/>
</dbReference>
<keyword evidence="3" id="KW-1003">Cell membrane</keyword>
<feature type="transmembrane region" description="Helical" evidence="7">
    <location>
        <begin position="12"/>
        <end position="33"/>
    </location>
</feature>
<dbReference type="Pfam" id="PF00528">
    <property type="entry name" value="BPD_transp_1"/>
    <property type="match status" value="1"/>
</dbReference>
<comment type="similarity">
    <text evidence="7">Belongs to the binding-protein-dependent transport system permease family.</text>
</comment>
<evidence type="ECO:0000256" key="6">
    <source>
        <dbReference type="ARBA" id="ARBA00023136"/>
    </source>
</evidence>
<reference evidence="10" key="1">
    <citation type="submission" date="2018-02" db="EMBL/GenBank/DDBJ databases">
        <authorList>
            <person name="Holder M.E."/>
            <person name="Ajami N.J."/>
            <person name="Petrosino J.F."/>
        </authorList>
    </citation>
    <scope>NUCLEOTIDE SEQUENCE [LARGE SCALE GENOMIC DNA]</scope>
    <source>
        <strain evidence="10">CCUG 47711</strain>
    </source>
</reference>
<dbReference type="OrthoDB" id="9787837at2"/>
<dbReference type="SUPFAM" id="SSF161098">
    <property type="entry name" value="MetI-like"/>
    <property type="match status" value="1"/>
</dbReference>
<accession>A0A2S0KPK7</accession>
<comment type="subcellular location">
    <subcellularLocation>
        <location evidence="1 7">Cell membrane</location>
        <topology evidence="1 7">Multi-pass membrane protein</topology>
    </subcellularLocation>
</comment>
<dbReference type="PANTHER" id="PTHR43744">
    <property type="entry name" value="ABC TRANSPORTER PERMEASE PROTEIN MG189-RELATED-RELATED"/>
    <property type="match status" value="1"/>
</dbReference>
<dbReference type="EMBL" id="CP027226">
    <property type="protein sequence ID" value="AVM42947.1"/>
    <property type="molecule type" value="Genomic_DNA"/>
</dbReference>
<feature type="transmembrane region" description="Helical" evidence="7">
    <location>
        <begin position="141"/>
        <end position="162"/>
    </location>
</feature>
<dbReference type="GO" id="GO:0055085">
    <property type="term" value="P:transmembrane transport"/>
    <property type="evidence" value="ECO:0007669"/>
    <property type="project" value="InterPro"/>
</dbReference>
<dbReference type="Proteomes" id="UP000237947">
    <property type="component" value="Chromosome"/>
</dbReference>
<evidence type="ECO:0000256" key="1">
    <source>
        <dbReference type="ARBA" id="ARBA00004651"/>
    </source>
</evidence>
<keyword evidence="10" id="KW-1185">Reference proteome</keyword>
<sequence length="276" mass="31702">MVKNTNPIYKTMVWIIILVACFLAIFPLIWMILASFKTKTEVFRVPLQILPDEWNFSNYEKIFVKDNNFVRSMISTFFVSTIAVTLSLFINTMAAYVFARTEFHGKNALWWYVLLTMFIPGMTISLTSFLVVYNLNMLNTFSVLILPGLASGYSVFFFRQFYLSIPRSFEDAARIDGANRFMIYFNVFLPLSKAALVVFGMGTFLGYWNSFLWPSLTVTDPNKQQIMQIIRSMSSMYSSEYGTIMAATTIATIPGFILFLIFKRYIIQGVVLSGIK</sequence>
<proteinExistence type="inferred from homology"/>
<dbReference type="GO" id="GO:0005886">
    <property type="term" value="C:plasma membrane"/>
    <property type="evidence" value="ECO:0007669"/>
    <property type="project" value="UniProtKB-SubCell"/>
</dbReference>
<feature type="transmembrane region" description="Helical" evidence="7">
    <location>
        <begin position="109"/>
        <end position="135"/>
    </location>
</feature>